<name>A0AAX6HFN9_IRIPA</name>
<dbReference type="EMBL" id="JANAVB010009599">
    <property type="protein sequence ID" value="KAJ6839859.1"/>
    <property type="molecule type" value="Genomic_DNA"/>
</dbReference>
<dbReference type="EMBL" id="JANAVB010019484">
    <property type="protein sequence ID" value="KAJ6828292.1"/>
    <property type="molecule type" value="Genomic_DNA"/>
</dbReference>
<feature type="transmembrane region" description="Helical" evidence="1">
    <location>
        <begin position="6"/>
        <end position="24"/>
    </location>
</feature>
<proteinExistence type="predicted"/>
<organism evidence="3 4">
    <name type="scientific">Iris pallida</name>
    <name type="common">Sweet iris</name>
    <dbReference type="NCBI Taxonomy" id="29817"/>
    <lineage>
        <taxon>Eukaryota</taxon>
        <taxon>Viridiplantae</taxon>
        <taxon>Streptophyta</taxon>
        <taxon>Embryophyta</taxon>
        <taxon>Tracheophyta</taxon>
        <taxon>Spermatophyta</taxon>
        <taxon>Magnoliopsida</taxon>
        <taxon>Liliopsida</taxon>
        <taxon>Asparagales</taxon>
        <taxon>Iridaceae</taxon>
        <taxon>Iridoideae</taxon>
        <taxon>Irideae</taxon>
        <taxon>Iris</taxon>
    </lineage>
</organism>
<dbReference type="Proteomes" id="UP001140949">
    <property type="component" value="Unassembled WGS sequence"/>
</dbReference>
<accession>A0AAX6HFN9</accession>
<evidence type="ECO:0000313" key="2">
    <source>
        <dbReference type="EMBL" id="KAJ6828292.1"/>
    </source>
</evidence>
<keyword evidence="1" id="KW-0472">Membrane</keyword>
<evidence type="ECO:0000313" key="4">
    <source>
        <dbReference type="Proteomes" id="UP001140949"/>
    </source>
</evidence>
<gene>
    <name evidence="3" type="ORF">M6B38_311865</name>
    <name evidence="2" type="ORF">M6B38_364100</name>
</gene>
<evidence type="ECO:0000313" key="3">
    <source>
        <dbReference type="EMBL" id="KAJ6839859.1"/>
    </source>
</evidence>
<reference evidence="3" key="2">
    <citation type="submission" date="2023-04" db="EMBL/GenBank/DDBJ databases">
        <authorList>
            <person name="Bruccoleri R.E."/>
            <person name="Oakeley E.J."/>
            <person name="Faust A.-M."/>
            <person name="Dessus-Babus S."/>
            <person name="Altorfer M."/>
            <person name="Burckhardt D."/>
            <person name="Oertli M."/>
            <person name="Naumann U."/>
            <person name="Petersen F."/>
            <person name="Wong J."/>
        </authorList>
    </citation>
    <scope>NUCLEOTIDE SEQUENCE</scope>
    <source>
        <strain evidence="3">GSM-AAB239-AS_SAM_17_03QT</strain>
        <tissue evidence="3">Leaf</tissue>
    </source>
</reference>
<evidence type="ECO:0000256" key="1">
    <source>
        <dbReference type="SAM" id="Phobius"/>
    </source>
</evidence>
<sequence length="37" mass="4291">MYVAEMSLWCKGIINVLLIVFHLLDGNNKLINILLYL</sequence>
<keyword evidence="1" id="KW-1133">Transmembrane helix</keyword>
<keyword evidence="4" id="KW-1185">Reference proteome</keyword>
<keyword evidence="1" id="KW-0812">Transmembrane</keyword>
<comment type="caution">
    <text evidence="3">The sequence shown here is derived from an EMBL/GenBank/DDBJ whole genome shotgun (WGS) entry which is preliminary data.</text>
</comment>
<dbReference type="AlphaFoldDB" id="A0AAX6HFN9"/>
<reference evidence="3" key="1">
    <citation type="journal article" date="2023" name="GigaByte">
        <title>Genome assembly of the bearded iris, Iris pallida Lam.</title>
        <authorList>
            <person name="Bruccoleri R.E."/>
            <person name="Oakeley E.J."/>
            <person name="Faust A.M.E."/>
            <person name="Altorfer M."/>
            <person name="Dessus-Babus S."/>
            <person name="Burckhardt D."/>
            <person name="Oertli M."/>
            <person name="Naumann U."/>
            <person name="Petersen F."/>
            <person name="Wong J."/>
        </authorList>
    </citation>
    <scope>NUCLEOTIDE SEQUENCE</scope>
    <source>
        <strain evidence="3">GSM-AAB239-AS_SAM_17_03QT</strain>
    </source>
</reference>
<protein>
    <submittedName>
        <fullName evidence="3">Uncharacterized protein</fullName>
    </submittedName>
</protein>